<dbReference type="Proteomes" id="UP001154282">
    <property type="component" value="Unassembled WGS sequence"/>
</dbReference>
<feature type="chain" id="PRO_5043404313" description="Cytochrome P450" evidence="8">
    <location>
        <begin position="20"/>
        <end position="135"/>
    </location>
</feature>
<dbReference type="SUPFAM" id="SSF48264">
    <property type="entry name" value="Cytochrome P450"/>
    <property type="match status" value="1"/>
</dbReference>
<keyword evidence="6" id="KW-0408">Iron</keyword>
<feature type="signal peptide" evidence="8">
    <location>
        <begin position="1"/>
        <end position="19"/>
    </location>
</feature>
<protein>
    <recommendedName>
        <fullName evidence="11">Cytochrome P450</fullName>
    </recommendedName>
</protein>
<dbReference type="Gene3D" id="1.10.630.10">
    <property type="entry name" value="Cytochrome P450"/>
    <property type="match status" value="1"/>
</dbReference>
<evidence type="ECO:0000256" key="6">
    <source>
        <dbReference type="ARBA" id="ARBA00023004"/>
    </source>
</evidence>
<evidence type="ECO:0000313" key="9">
    <source>
        <dbReference type="EMBL" id="CAI0625658.1"/>
    </source>
</evidence>
<sequence>MSTQLLLTFLSLVIFLCHWLHRNKHSPVYQWPFLGMLPGHLLSLSNYTLHDFYIRALRQTGGTFLLKGPSFVKADFMVMSDPVNINHIFNKNAANYEKGRDFKAIMEPLGDGIFNVDGDSWKFQRRLLHSLLKKL</sequence>
<evidence type="ECO:0008006" key="11">
    <source>
        <dbReference type="Google" id="ProtNLM"/>
    </source>
</evidence>
<evidence type="ECO:0000256" key="7">
    <source>
        <dbReference type="ARBA" id="ARBA00023033"/>
    </source>
</evidence>
<evidence type="ECO:0000256" key="5">
    <source>
        <dbReference type="ARBA" id="ARBA00023002"/>
    </source>
</evidence>
<organism evidence="9 10">
    <name type="scientific">Linum tenue</name>
    <dbReference type="NCBI Taxonomy" id="586396"/>
    <lineage>
        <taxon>Eukaryota</taxon>
        <taxon>Viridiplantae</taxon>
        <taxon>Streptophyta</taxon>
        <taxon>Embryophyta</taxon>
        <taxon>Tracheophyta</taxon>
        <taxon>Spermatophyta</taxon>
        <taxon>Magnoliopsida</taxon>
        <taxon>eudicotyledons</taxon>
        <taxon>Gunneridae</taxon>
        <taxon>Pentapetalae</taxon>
        <taxon>rosids</taxon>
        <taxon>fabids</taxon>
        <taxon>Malpighiales</taxon>
        <taxon>Linaceae</taxon>
        <taxon>Linum</taxon>
    </lineage>
</organism>
<gene>
    <name evidence="9" type="ORF">LITE_LOCUS50526</name>
</gene>
<evidence type="ECO:0000256" key="8">
    <source>
        <dbReference type="SAM" id="SignalP"/>
    </source>
</evidence>
<evidence type="ECO:0000256" key="1">
    <source>
        <dbReference type="ARBA" id="ARBA00001971"/>
    </source>
</evidence>
<name>A0AAV0RXQ4_9ROSI</name>
<evidence type="ECO:0000256" key="4">
    <source>
        <dbReference type="ARBA" id="ARBA00022723"/>
    </source>
</evidence>
<evidence type="ECO:0000256" key="3">
    <source>
        <dbReference type="ARBA" id="ARBA00022617"/>
    </source>
</evidence>
<comment type="caution">
    <text evidence="9">The sequence shown here is derived from an EMBL/GenBank/DDBJ whole genome shotgun (WGS) entry which is preliminary data.</text>
</comment>
<accession>A0AAV0RXQ4</accession>
<dbReference type="GO" id="GO:0016705">
    <property type="term" value="F:oxidoreductase activity, acting on paired donors, with incorporation or reduction of molecular oxygen"/>
    <property type="evidence" value="ECO:0007669"/>
    <property type="project" value="InterPro"/>
</dbReference>
<keyword evidence="7" id="KW-0503">Monooxygenase</keyword>
<evidence type="ECO:0000313" key="10">
    <source>
        <dbReference type="Proteomes" id="UP001154282"/>
    </source>
</evidence>
<keyword evidence="5" id="KW-0560">Oxidoreductase</keyword>
<dbReference type="GO" id="GO:0004497">
    <property type="term" value="F:monooxygenase activity"/>
    <property type="evidence" value="ECO:0007669"/>
    <property type="project" value="UniProtKB-KW"/>
</dbReference>
<comment type="cofactor">
    <cofactor evidence="1">
        <name>heme</name>
        <dbReference type="ChEBI" id="CHEBI:30413"/>
    </cofactor>
</comment>
<keyword evidence="4" id="KW-0479">Metal-binding</keyword>
<evidence type="ECO:0000256" key="2">
    <source>
        <dbReference type="ARBA" id="ARBA00010617"/>
    </source>
</evidence>
<proteinExistence type="inferred from homology"/>
<dbReference type="AlphaFoldDB" id="A0AAV0RXQ4"/>
<dbReference type="PANTHER" id="PTHR24296">
    <property type="entry name" value="CYTOCHROME P450"/>
    <property type="match status" value="1"/>
</dbReference>
<comment type="similarity">
    <text evidence="2">Belongs to the cytochrome P450 family.</text>
</comment>
<dbReference type="GO" id="GO:0020037">
    <property type="term" value="F:heme binding"/>
    <property type="evidence" value="ECO:0007669"/>
    <property type="project" value="InterPro"/>
</dbReference>
<dbReference type="InterPro" id="IPR036396">
    <property type="entry name" value="Cyt_P450_sf"/>
</dbReference>
<keyword evidence="3" id="KW-0349">Heme</keyword>
<keyword evidence="8" id="KW-0732">Signal</keyword>
<dbReference type="EMBL" id="CAMGYJ010000011">
    <property type="protein sequence ID" value="CAI0625658.1"/>
    <property type="molecule type" value="Genomic_DNA"/>
</dbReference>
<dbReference type="GO" id="GO:0005506">
    <property type="term" value="F:iron ion binding"/>
    <property type="evidence" value="ECO:0007669"/>
    <property type="project" value="InterPro"/>
</dbReference>
<keyword evidence="10" id="KW-1185">Reference proteome</keyword>
<reference evidence="9" key="1">
    <citation type="submission" date="2022-08" db="EMBL/GenBank/DDBJ databases">
        <authorList>
            <person name="Gutierrez-Valencia J."/>
        </authorList>
    </citation>
    <scope>NUCLEOTIDE SEQUENCE</scope>
</reference>